<reference evidence="1 2" key="1">
    <citation type="submission" date="2022-01" db="EMBL/GenBank/DDBJ databases">
        <title>A chromosomal length assembly of Cordylochernes scorpioides.</title>
        <authorList>
            <person name="Zeh D."/>
            <person name="Zeh J."/>
        </authorList>
    </citation>
    <scope>NUCLEOTIDE SEQUENCE [LARGE SCALE GENOMIC DNA]</scope>
    <source>
        <strain evidence="1">IN4F17</strain>
        <tissue evidence="1">Whole Body</tissue>
    </source>
</reference>
<dbReference type="PANTHER" id="PTHR46060">
    <property type="entry name" value="MARINER MOS1 TRANSPOSASE-LIKE PROTEIN"/>
    <property type="match status" value="1"/>
</dbReference>
<accession>A0ABY6KFV5</accession>
<dbReference type="Gene3D" id="3.30.420.10">
    <property type="entry name" value="Ribonuclease H-like superfamily/Ribonuclease H"/>
    <property type="match status" value="2"/>
</dbReference>
<evidence type="ECO:0008006" key="3">
    <source>
        <dbReference type="Google" id="ProtNLM"/>
    </source>
</evidence>
<gene>
    <name evidence="1" type="ORF">LAZ67_5000630</name>
</gene>
<evidence type="ECO:0000313" key="1">
    <source>
        <dbReference type="EMBL" id="UYV67448.1"/>
    </source>
</evidence>
<organism evidence="1 2">
    <name type="scientific">Cordylochernes scorpioides</name>
    <dbReference type="NCBI Taxonomy" id="51811"/>
    <lineage>
        <taxon>Eukaryota</taxon>
        <taxon>Metazoa</taxon>
        <taxon>Ecdysozoa</taxon>
        <taxon>Arthropoda</taxon>
        <taxon>Chelicerata</taxon>
        <taxon>Arachnida</taxon>
        <taxon>Pseudoscorpiones</taxon>
        <taxon>Cheliferoidea</taxon>
        <taxon>Chernetidae</taxon>
        <taxon>Cordylochernes</taxon>
    </lineage>
</organism>
<dbReference type="EMBL" id="CP092867">
    <property type="protein sequence ID" value="UYV67448.1"/>
    <property type="molecule type" value="Genomic_DNA"/>
</dbReference>
<sequence>MPAGDAGTGRREFCELASRPARALFEHRLMSPVSKYFEGNNWRVHPDWYVDVRILTKWIDCTHTLNTRVYCAMPPKMEQDFNTSEDIIRYFLKEVMDKQNFKWHSRSKLPTIFDKPDCQKELIQKLVFDAKSYGGCFLSNETIFERSRFARAGMLHTTLVPIDLESSGEFIFIRYHDFCNMGGERLTLQVEQTIRTLSKEGNSYSVIVKKLKAEGLDVGKATICRVVNGIGKKREAESNGQKFQVDRPRPVRTPATVSKVKRLATTENPPSQRQLSRMCGTSLKTINNIIHKDLELDTRRKGKVHKLTPFHMKNRATNARKLYEEHLAGSRSEYTATLDEAWMYVTYCNGIRKICYIKRGNQVPDNWVHQCSETFPKGFMVVGVMTGRGVLPLIKVPSKVKVNSEFYIECVLKPVIEQLKDLYPGEMDKVFLHHDKASFHTSNKTQQFLQEMKDTLGLNFIRNSDIPVKSPDASPLDFYGFGMLKQRLFNRRPKTEAGLWKAAQEEWSNVSLSKVKEVFAAWKVRCREIAKKKGKHIEHMKKIHVRKIKFTTGRKPRWRSYTPGSAELNSLQVRHMSSGNRLLTILMMNIKYSRPVECRGLPLGPGETAPLCDIKQVPLGFSDTWLKMYGIVTTFVATRSGLLRFQDLWDTNETRNTKDKPFYEEHVRSIDELFYKRAVDYHYHNSSAFVFSVPFDAGTRKDDPLVTGSHAIFLEAGLKKAPAAVVGLQFKHSAFAKRFFEITSTVSRLVWLDCTTLEQRAVIRFLNAEGIQTSQICQRMKNIYGESCLSQKKTFINGLTSSKMDELHVPILSDLDDQVTINAVENLILEDRKISIFTIADNLNISYGTVHTIIKEQLWIPHFLNLDQKLNRIRVSKALLKRYEEEVDHFLDQIVTGDESWCYHYDPSTKQTRRLSKTKKKIRYQRSAGKVLLTIFWEVDRPICLDFLSSTQRMNSDLYCDILVNKLKPGIRNKRRGKLSKGVLFLHDNARPHTSCKTVSTIIKLGFEVLEHPAYSPDLAPYGYFLFGLLKKELKGKRFDSDEDVQKVVQDIFHTLPKSAYKEGICKLPERWRRGIESQECSIAWKLQSVKCVETVLYLSDRTLYLSPERAPVYSARRAMQHANQHLISWNGV</sequence>
<name>A0ABY6KFV5_9ARAC</name>
<dbReference type="InterPro" id="IPR052709">
    <property type="entry name" value="Transposase-MT_Hybrid"/>
</dbReference>
<dbReference type="InterPro" id="IPR001888">
    <property type="entry name" value="Transposase_1"/>
</dbReference>
<dbReference type="PANTHER" id="PTHR46060:SF1">
    <property type="entry name" value="MARINER MOS1 TRANSPOSASE-LIKE PROTEIN"/>
    <property type="match status" value="1"/>
</dbReference>
<proteinExistence type="predicted"/>
<dbReference type="Pfam" id="PF01359">
    <property type="entry name" value="Transposase_1"/>
    <property type="match status" value="1"/>
</dbReference>
<keyword evidence="2" id="KW-1185">Reference proteome</keyword>
<dbReference type="InterPro" id="IPR036397">
    <property type="entry name" value="RNaseH_sf"/>
</dbReference>
<dbReference type="Proteomes" id="UP001235939">
    <property type="component" value="Chromosome 05"/>
</dbReference>
<evidence type="ECO:0000313" key="2">
    <source>
        <dbReference type="Proteomes" id="UP001235939"/>
    </source>
</evidence>
<protein>
    <recommendedName>
        <fullName evidence="3">Transposase</fullName>
    </recommendedName>
</protein>